<keyword evidence="3" id="KW-0472">Membrane</keyword>
<organism evidence="4 5">
    <name type="scientific">Meloidogyne hapla</name>
    <name type="common">Root-knot nematode worm</name>
    <dbReference type="NCBI Taxonomy" id="6305"/>
    <lineage>
        <taxon>Eukaryota</taxon>
        <taxon>Metazoa</taxon>
        <taxon>Ecdysozoa</taxon>
        <taxon>Nematoda</taxon>
        <taxon>Chromadorea</taxon>
        <taxon>Rhabditida</taxon>
        <taxon>Tylenchina</taxon>
        <taxon>Tylenchomorpha</taxon>
        <taxon>Tylenchoidea</taxon>
        <taxon>Meloidogynidae</taxon>
        <taxon>Meloidogyninae</taxon>
        <taxon>Meloidogyne</taxon>
    </lineage>
</organism>
<keyword evidence="2" id="KW-0175">Coiled coil</keyword>
<keyword evidence="4" id="KW-1185">Reference proteome</keyword>
<evidence type="ECO:0000313" key="4">
    <source>
        <dbReference type="Proteomes" id="UP000095281"/>
    </source>
</evidence>
<evidence type="ECO:0000256" key="3">
    <source>
        <dbReference type="SAM" id="Phobius"/>
    </source>
</evidence>
<dbReference type="Gene3D" id="1.20.1250.20">
    <property type="entry name" value="MFS general substrate transporter like domains"/>
    <property type="match status" value="1"/>
</dbReference>
<dbReference type="OMA" id="DIWACYA"/>
<evidence type="ECO:0000256" key="2">
    <source>
        <dbReference type="SAM" id="Coils"/>
    </source>
</evidence>
<reference evidence="5" key="1">
    <citation type="submission" date="2016-11" db="UniProtKB">
        <authorList>
            <consortium name="WormBaseParasite"/>
        </authorList>
    </citation>
    <scope>IDENTIFICATION</scope>
</reference>
<dbReference type="SUPFAM" id="SSF103473">
    <property type="entry name" value="MFS general substrate transporter"/>
    <property type="match status" value="1"/>
</dbReference>
<feature type="transmembrane region" description="Helical" evidence="3">
    <location>
        <begin position="227"/>
        <end position="247"/>
    </location>
</feature>
<evidence type="ECO:0008006" key="6">
    <source>
        <dbReference type="Google" id="ProtNLM"/>
    </source>
</evidence>
<keyword evidence="3" id="KW-0812">Transmembrane</keyword>
<dbReference type="InterPro" id="IPR002666">
    <property type="entry name" value="Folate_carrier"/>
</dbReference>
<feature type="transmembrane region" description="Helical" evidence="3">
    <location>
        <begin position="296"/>
        <end position="317"/>
    </location>
</feature>
<dbReference type="GO" id="GO:0005886">
    <property type="term" value="C:plasma membrane"/>
    <property type="evidence" value="ECO:0007669"/>
    <property type="project" value="TreeGrafter"/>
</dbReference>
<dbReference type="Proteomes" id="UP000095281">
    <property type="component" value="Unplaced"/>
</dbReference>
<proteinExistence type="inferred from homology"/>
<dbReference type="Pfam" id="PF01770">
    <property type="entry name" value="Folate_carrier"/>
    <property type="match status" value="3"/>
</dbReference>
<evidence type="ECO:0000313" key="5">
    <source>
        <dbReference type="WBParaSite" id="MhA1_Contig1227.frz3.gene3"/>
    </source>
</evidence>
<dbReference type="PANTHER" id="PTHR10686">
    <property type="entry name" value="FOLATE TRANSPORTER"/>
    <property type="match status" value="1"/>
</dbReference>
<dbReference type="GO" id="GO:0090482">
    <property type="term" value="F:vitamin transmembrane transporter activity"/>
    <property type="evidence" value="ECO:0007669"/>
    <property type="project" value="InterPro"/>
</dbReference>
<feature type="coiled-coil region" evidence="2">
    <location>
        <begin position="178"/>
        <end position="219"/>
    </location>
</feature>
<feature type="transmembrane region" description="Helical" evidence="3">
    <location>
        <begin position="323"/>
        <end position="340"/>
    </location>
</feature>
<feature type="transmembrane region" description="Helical" evidence="3">
    <location>
        <begin position="388"/>
        <end position="411"/>
    </location>
</feature>
<protein>
    <recommendedName>
        <fullName evidence="6">MFS domain-containing protein</fullName>
    </recommendedName>
</protein>
<sequence length="417" mass="48221">MNWKLTVALVCTFGILKKFRPGTPFLTPYLRSPQFKNFTNEQIYGQIYTYWAYSNLISMIPISLCIDWLKFTPIIILEALLLFVTWSLLIFGHSIFHMQLMQICFGKFLNLFKNMTGKKSLSFKGIATSADVAYTSYLYSVVNKSKYKRVTSLIRMATMTGKFAAYSFGQFLISSSTNEKLNSLNKTDQQENEKIKETIELLEKSKKDLNKTKEIFLNKFICHYRNVNVSCWSIFAILTTCGIYLVMNYEQSLWAHRKVDKSLILNGFVEGLNTILSAICLTFLQFIKIKWENYRPFVFVGSSLVFSSLIFGMIYFGNILTDYTLYMFLYILFSVLEAVASNQIATNMHSDAYGLVFGINNFITILSITLFTFILIDKNGPLNLEIEQMFISFSIFFLSIAFLFALMEIAIRYFQKK</sequence>
<dbReference type="AlphaFoldDB" id="A0A1I8B1E0"/>
<feature type="transmembrane region" description="Helical" evidence="3">
    <location>
        <begin position="71"/>
        <end position="91"/>
    </location>
</feature>
<accession>A0A1I8B1E0</accession>
<dbReference type="WBParaSite" id="MhA1_Contig1227.frz3.gene3">
    <property type="protein sequence ID" value="MhA1_Contig1227.frz3.gene3"/>
    <property type="gene ID" value="MhA1_Contig1227.frz3.gene3"/>
</dbReference>
<dbReference type="InterPro" id="IPR036259">
    <property type="entry name" value="MFS_trans_sf"/>
</dbReference>
<feature type="transmembrane region" description="Helical" evidence="3">
    <location>
        <begin position="263"/>
        <end position="284"/>
    </location>
</feature>
<name>A0A1I8B1E0_MELHA</name>
<comment type="similarity">
    <text evidence="1">Belongs to the reduced folate carrier (RFC) transporter (TC 2.A.48) family.</text>
</comment>
<dbReference type="PANTHER" id="PTHR10686:SF20">
    <property type="entry name" value="FOLATE TRANSPORTER 1"/>
    <property type="match status" value="1"/>
</dbReference>
<evidence type="ECO:0000256" key="1">
    <source>
        <dbReference type="ARBA" id="ARBA00005773"/>
    </source>
</evidence>
<feature type="transmembrane region" description="Helical" evidence="3">
    <location>
        <begin position="352"/>
        <end position="376"/>
    </location>
</feature>
<keyword evidence="3" id="KW-1133">Transmembrane helix</keyword>